<dbReference type="InterPro" id="IPR008286">
    <property type="entry name" value="Prn/Lys/Arg_de-COase_C"/>
</dbReference>
<dbReference type="Gene3D" id="3.90.105.10">
    <property type="entry name" value="Molybdopterin biosynthesis moea protein, domain 2"/>
    <property type="match status" value="1"/>
</dbReference>
<evidence type="ECO:0000256" key="5">
    <source>
        <dbReference type="ARBA" id="ARBA00023239"/>
    </source>
</evidence>
<reference evidence="8 9" key="1">
    <citation type="journal article" date="2017" name="Genome Med.">
        <title>A novel Ruminococcus gnavus clade enriched in inflammatory bowel disease patients.</title>
        <authorList>
            <person name="Hall A.B."/>
            <person name="Yassour M."/>
            <person name="Sauk J."/>
            <person name="Garner A."/>
            <person name="Jiang X."/>
            <person name="Arthur T."/>
            <person name="Lagoudas G.K."/>
            <person name="Vatanen T."/>
            <person name="Fornelos N."/>
            <person name="Wilson R."/>
            <person name="Bertha M."/>
            <person name="Cohen M."/>
            <person name="Garber J."/>
            <person name="Khalili H."/>
            <person name="Gevers D."/>
            <person name="Ananthakrishnan A.N."/>
            <person name="Kugathasan S."/>
            <person name="Lander E.S."/>
            <person name="Blainey P."/>
            <person name="Vlamakis H."/>
            <person name="Xavier R.J."/>
            <person name="Huttenhower C."/>
        </authorList>
    </citation>
    <scope>NUCLEOTIDE SEQUENCE [LARGE SCALE GENOMIC DNA]</scope>
    <source>
        <strain evidence="8 9">RJX1118</strain>
    </source>
</reference>
<dbReference type="Pfam" id="PF03711">
    <property type="entry name" value="OKR_DC_1_C"/>
    <property type="match status" value="1"/>
</dbReference>
<dbReference type="InterPro" id="IPR000310">
    <property type="entry name" value="Orn/Lys/Arg_deCO2ase_major_dom"/>
</dbReference>
<sequence>MEYLYEKLEAYGKSDYYGFHMPGHKRNSDVTQANLPYGIDITEIEGFDNLHHAEEIIREAEVRAASMYHAEETHYLINGSTAGILSAVMGCTKKGGKILMARNCHKSVYHAVFLNELRPVYIYPEFDETMELNMAVSPEKIERLLEEHKEVQAVVLTSPTYDGVLSDIERISEIVHQKKIPLIVDEAHGAHFGFHPYFPENANTKGADVVIHSLHKTLPALTQTALIHLNGTRIDRRKIRNYLHIFQTSSPSYVLMASMDECLRTVAEQGDVLFETYVKNLESKRGELKKLKHIRLMETEEFDRSKLVLSVKDTILKKENRVFTGKMLYERLLLEYHLQMEMAAGSYVIAMTSIGDTKEGMDRLLSALFEIDEELEKKSEEEKRYYLPRQEQVLTSFEVEGMRRMENVKSLSWKESAGFISMEYAYLYPPGIPLIVPGERITKETAAMLVDYQNKGFSVEGISVENYIEVLINE</sequence>
<proteinExistence type="inferred from homology"/>
<comment type="similarity">
    <text evidence="2">Belongs to the Orn/Lys/Arg decarboxylase class-I family.</text>
</comment>
<dbReference type="SUPFAM" id="SSF55904">
    <property type="entry name" value="Ornithine decarboxylase C-terminal domain"/>
    <property type="match status" value="1"/>
</dbReference>
<feature type="domain" description="Orn/Lys/Arg decarboxylases family 1 pyridoxal-P attachment site" evidence="6">
    <location>
        <begin position="4"/>
        <end position="298"/>
    </location>
</feature>
<dbReference type="PANTHER" id="PTHR43277">
    <property type="entry name" value="ARGININE DECARBOXYLASE"/>
    <property type="match status" value="1"/>
</dbReference>
<dbReference type="InterPro" id="IPR052357">
    <property type="entry name" value="Orn_Lys_Arg_decarboxylase-I"/>
</dbReference>
<accession>A0A2N5NJ10</accession>
<evidence type="ECO:0000256" key="4">
    <source>
        <dbReference type="ARBA" id="ARBA00022898"/>
    </source>
</evidence>
<dbReference type="EMBL" id="NIHM01000007">
    <property type="protein sequence ID" value="PLT55810.1"/>
    <property type="molecule type" value="Genomic_DNA"/>
</dbReference>
<comment type="caution">
    <text evidence="8">The sequence shown here is derived from an EMBL/GenBank/DDBJ whole genome shotgun (WGS) entry which is preliminary data.</text>
</comment>
<evidence type="ECO:0000259" key="6">
    <source>
        <dbReference type="Pfam" id="PF01276"/>
    </source>
</evidence>
<dbReference type="InterPro" id="IPR015424">
    <property type="entry name" value="PyrdxlP-dep_Trfase"/>
</dbReference>
<dbReference type="Proteomes" id="UP000234849">
    <property type="component" value="Unassembled WGS sequence"/>
</dbReference>
<evidence type="ECO:0008006" key="10">
    <source>
        <dbReference type="Google" id="ProtNLM"/>
    </source>
</evidence>
<keyword evidence="5" id="KW-0456">Lyase</keyword>
<dbReference type="GO" id="GO:0016831">
    <property type="term" value="F:carboxy-lyase activity"/>
    <property type="evidence" value="ECO:0007669"/>
    <property type="project" value="UniProtKB-KW"/>
</dbReference>
<dbReference type="RefSeq" id="WP_101879463.1">
    <property type="nucleotide sequence ID" value="NZ_NIHM01000007.1"/>
</dbReference>
<name>A0A2N5NJ10_MEDGN</name>
<evidence type="ECO:0000256" key="1">
    <source>
        <dbReference type="ARBA" id="ARBA00001933"/>
    </source>
</evidence>
<evidence type="ECO:0000256" key="2">
    <source>
        <dbReference type="ARBA" id="ARBA00010671"/>
    </source>
</evidence>
<keyword evidence="4" id="KW-0663">Pyridoxal phosphate</keyword>
<dbReference type="PANTHER" id="PTHR43277:SF4">
    <property type="entry name" value="ARGININE DECARBOXYLASE"/>
    <property type="match status" value="1"/>
</dbReference>
<evidence type="ECO:0000259" key="7">
    <source>
        <dbReference type="Pfam" id="PF03711"/>
    </source>
</evidence>
<dbReference type="InterPro" id="IPR015421">
    <property type="entry name" value="PyrdxlP-dep_Trfase_major"/>
</dbReference>
<protein>
    <recommendedName>
        <fullName evidence="10">Aminotransferase class I/II-fold pyridoxal phosphate-dependent enzyme</fullName>
    </recommendedName>
</protein>
<dbReference type="AlphaFoldDB" id="A0A2N5NJ10"/>
<gene>
    <name evidence="8" type="ORF">CDL18_06415</name>
</gene>
<organism evidence="8 9">
    <name type="scientific">Mediterraneibacter gnavus</name>
    <name type="common">Ruminococcus gnavus</name>
    <dbReference type="NCBI Taxonomy" id="33038"/>
    <lineage>
        <taxon>Bacteria</taxon>
        <taxon>Bacillati</taxon>
        <taxon>Bacillota</taxon>
        <taxon>Clostridia</taxon>
        <taxon>Lachnospirales</taxon>
        <taxon>Lachnospiraceae</taxon>
        <taxon>Mediterraneibacter</taxon>
    </lineage>
</organism>
<keyword evidence="3" id="KW-0210">Decarboxylase</keyword>
<dbReference type="Gene3D" id="3.40.640.10">
    <property type="entry name" value="Type I PLP-dependent aspartate aminotransferase-like (Major domain)"/>
    <property type="match status" value="1"/>
</dbReference>
<dbReference type="SUPFAM" id="SSF53383">
    <property type="entry name" value="PLP-dependent transferases"/>
    <property type="match status" value="1"/>
</dbReference>
<feature type="domain" description="Orn/Lys/Arg decarboxylase C-terminal" evidence="7">
    <location>
        <begin position="361"/>
        <end position="449"/>
    </location>
</feature>
<dbReference type="Pfam" id="PF01276">
    <property type="entry name" value="OKR_DC_1"/>
    <property type="match status" value="1"/>
</dbReference>
<evidence type="ECO:0000313" key="8">
    <source>
        <dbReference type="EMBL" id="PLT55810.1"/>
    </source>
</evidence>
<evidence type="ECO:0000313" key="9">
    <source>
        <dbReference type="Proteomes" id="UP000234849"/>
    </source>
</evidence>
<dbReference type="InterPro" id="IPR036633">
    <property type="entry name" value="Prn/Lys/Arg_de-COase_C_sf"/>
</dbReference>
<evidence type="ECO:0000256" key="3">
    <source>
        <dbReference type="ARBA" id="ARBA00022793"/>
    </source>
</evidence>
<comment type="cofactor">
    <cofactor evidence="1">
        <name>pyridoxal 5'-phosphate</name>
        <dbReference type="ChEBI" id="CHEBI:597326"/>
    </cofactor>
</comment>